<accession>A0A8R1UTZ4</accession>
<reference evidence="1" key="2">
    <citation type="submission" date="2022-06" db="UniProtKB">
        <authorList>
            <consortium name="EnsemblMetazoa"/>
        </authorList>
    </citation>
    <scope>IDENTIFICATION</scope>
    <source>
        <strain evidence="1">PS312</strain>
    </source>
</reference>
<dbReference type="AlphaFoldDB" id="A0A2A6C3W1"/>
<reference evidence="2" key="1">
    <citation type="journal article" date="2008" name="Nat. Genet.">
        <title>The Pristionchus pacificus genome provides a unique perspective on nematode lifestyle and parasitism.</title>
        <authorList>
            <person name="Dieterich C."/>
            <person name="Clifton S.W."/>
            <person name="Schuster L.N."/>
            <person name="Chinwalla A."/>
            <person name="Delehaunty K."/>
            <person name="Dinkelacker I."/>
            <person name="Fulton L."/>
            <person name="Fulton R."/>
            <person name="Godfrey J."/>
            <person name="Minx P."/>
            <person name="Mitreva M."/>
            <person name="Roeseler W."/>
            <person name="Tian H."/>
            <person name="Witte H."/>
            <person name="Yang S.P."/>
            <person name="Wilson R.K."/>
            <person name="Sommer R.J."/>
        </authorList>
    </citation>
    <scope>NUCLEOTIDE SEQUENCE [LARGE SCALE GENOMIC DNA]</scope>
    <source>
        <strain evidence="2">PS312</strain>
    </source>
</reference>
<accession>A0A2A6C3W1</accession>
<proteinExistence type="predicted"/>
<organism evidence="1 2">
    <name type="scientific">Pristionchus pacificus</name>
    <name type="common">Parasitic nematode worm</name>
    <dbReference type="NCBI Taxonomy" id="54126"/>
    <lineage>
        <taxon>Eukaryota</taxon>
        <taxon>Metazoa</taxon>
        <taxon>Ecdysozoa</taxon>
        <taxon>Nematoda</taxon>
        <taxon>Chromadorea</taxon>
        <taxon>Rhabditida</taxon>
        <taxon>Rhabditina</taxon>
        <taxon>Diplogasteromorpha</taxon>
        <taxon>Diplogasteroidea</taxon>
        <taxon>Neodiplogasteridae</taxon>
        <taxon>Pristionchus</taxon>
    </lineage>
</organism>
<dbReference type="Proteomes" id="UP000005239">
    <property type="component" value="Unassembled WGS sequence"/>
</dbReference>
<dbReference type="EnsemblMetazoa" id="PPA40775.1">
    <property type="protein sequence ID" value="PPA40775.1"/>
    <property type="gene ID" value="WBGene00279144"/>
</dbReference>
<gene>
    <name evidence="1" type="primary">WBGene00279144</name>
</gene>
<keyword evidence="2" id="KW-1185">Reference proteome</keyword>
<sequence>MGKILPIVISTLENPKTQSFRELTFLTCANSCLILSQTASYIVRLAGAGTTEAELGTFFSNLLDICAFSIRETYLIARAMMPVYCLSTLLKVRTLNSLSYEVLFNQIFIIAANWMYVVSIVPLTVSQCIYLSLSEISCGLTSSMFLSHHVRLRSKLDRILGRSNRVISIIEDHQQENTQAHHFQTFHANFDVLVDRCPTTRILYGGMDFGPDAYILTWYIPIWLTTTCFELGISLERGAETTEATLCTIFSNLMDISAFSTNVIVLLFARRKNNEEHKHLNERYQANFNTIFFFIREGYLIARAMMPVYCMSSALKVVIIFINWMYVTSILPHTVTEVIYLSVSPTEKNEK</sequence>
<protein>
    <submittedName>
        <fullName evidence="1">Uncharacterized protein</fullName>
    </submittedName>
</protein>
<evidence type="ECO:0000313" key="1">
    <source>
        <dbReference type="EnsemblMetazoa" id="PPA40775.1"/>
    </source>
</evidence>
<name>A0A2A6C3W1_PRIPA</name>
<evidence type="ECO:0000313" key="2">
    <source>
        <dbReference type="Proteomes" id="UP000005239"/>
    </source>
</evidence>